<keyword evidence="3" id="KW-1185">Reference proteome</keyword>
<comment type="caution">
    <text evidence="2">The sequence shown here is derived from an EMBL/GenBank/DDBJ whole genome shotgun (WGS) entry which is preliminary data.</text>
</comment>
<dbReference type="SUPFAM" id="SSF53098">
    <property type="entry name" value="Ribonuclease H-like"/>
    <property type="match status" value="1"/>
</dbReference>
<dbReference type="PANTHER" id="PTHR28072:SF1">
    <property type="entry name" value="CRUCIFORM CUTTING ENDONUCLEASE 1, MITOCHONDRIAL-RELATED"/>
    <property type="match status" value="1"/>
</dbReference>
<dbReference type="InterPro" id="IPR036397">
    <property type="entry name" value="RNaseH_sf"/>
</dbReference>
<reference evidence="2" key="1">
    <citation type="submission" date="2020-01" db="EMBL/GenBank/DDBJ databases">
        <title>Genome Sequencing of Three Apophysomyces-Like Fungal Strains Confirms a Novel Fungal Genus in the Mucoromycota with divergent Burkholderia-like Endosymbiotic Bacteria.</title>
        <authorList>
            <person name="Stajich J.E."/>
            <person name="Macias A.M."/>
            <person name="Carter-House D."/>
            <person name="Lovett B."/>
            <person name="Kasson L.R."/>
            <person name="Berry K."/>
            <person name="Grigoriev I."/>
            <person name="Chang Y."/>
            <person name="Spatafora J."/>
            <person name="Kasson M.T."/>
        </authorList>
    </citation>
    <scope>NUCLEOTIDE SEQUENCE</scope>
    <source>
        <strain evidence="2">NRRL A-21654</strain>
    </source>
</reference>
<evidence type="ECO:0000313" key="2">
    <source>
        <dbReference type="EMBL" id="KAF7730096.1"/>
    </source>
</evidence>
<dbReference type="GO" id="GO:0000402">
    <property type="term" value="F:crossed form four-way junction DNA binding"/>
    <property type="evidence" value="ECO:0007669"/>
    <property type="project" value="TreeGrafter"/>
</dbReference>
<dbReference type="InterPro" id="IPR012337">
    <property type="entry name" value="RNaseH-like_sf"/>
</dbReference>
<dbReference type="Pfam" id="PF09159">
    <property type="entry name" value="Ydc2-catalyt"/>
    <property type="match status" value="1"/>
</dbReference>
<dbReference type="GO" id="GO:0004520">
    <property type="term" value="F:DNA endonuclease activity"/>
    <property type="evidence" value="ECO:0007669"/>
    <property type="project" value="TreeGrafter"/>
</dbReference>
<dbReference type="InterPro" id="IPR039197">
    <property type="entry name" value="Mrs1/Cce1"/>
</dbReference>
<evidence type="ECO:0000313" key="3">
    <source>
        <dbReference type="Proteomes" id="UP000605846"/>
    </source>
</evidence>
<feature type="domain" description="Mitochondrial resolvase Ydc2 catalytic" evidence="1">
    <location>
        <begin position="34"/>
        <end position="185"/>
    </location>
</feature>
<name>A0A8H7EV14_9FUNG</name>
<dbReference type="GO" id="GO:0000403">
    <property type="term" value="F:Y-form DNA binding"/>
    <property type="evidence" value="ECO:0007669"/>
    <property type="project" value="TreeGrafter"/>
</dbReference>
<dbReference type="Proteomes" id="UP000605846">
    <property type="component" value="Unassembled WGS sequence"/>
</dbReference>
<evidence type="ECO:0000259" key="1">
    <source>
        <dbReference type="Pfam" id="PF09159"/>
    </source>
</evidence>
<gene>
    <name evidence="2" type="ORF">EC973_003042</name>
</gene>
<dbReference type="InterPro" id="IPR015242">
    <property type="entry name" value="Ydc2_cat"/>
</dbReference>
<sequence>MAMECGIATTGRKPEVAERLATHIQSMSPIPASVISLDLGYRNLAFCHMDRQNCIHDWGRVDLELPDFHPSVMAPIVRAFVRQRLVPLLSYPVEAIVIERQRMRSGSSHAVLEHIIRVNYVEALLWCELTALKEKGDEYDFLNLVTMSRVAVERQWKDAMGPTKTYHERKKAGAAMVQRWLEQQTVVHCHEAVKTLFLKEKKKDDMADALMQALTWYECSRRTLHYKALYE</sequence>
<dbReference type="GO" id="GO:0070336">
    <property type="term" value="F:flap-structured DNA binding"/>
    <property type="evidence" value="ECO:0007669"/>
    <property type="project" value="TreeGrafter"/>
</dbReference>
<dbReference type="OrthoDB" id="5552842at2759"/>
<proteinExistence type="predicted"/>
<dbReference type="PANTHER" id="PTHR28072">
    <property type="entry name" value="CRUCIFORM CUTTING ENDONUCLEASE 1, MITOCHONDRIAL-RELATED"/>
    <property type="match status" value="1"/>
</dbReference>
<organism evidence="2 3">
    <name type="scientific">Apophysomyces ossiformis</name>
    <dbReference type="NCBI Taxonomy" id="679940"/>
    <lineage>
        <taxon>Eukaryota</taxon>
        <taxon>Fungi</taxon>
        <taxon>Fungi incertae sedis</taxon>
        <taxon>Mucoromycota</taxon>
        <taxon>Mucoromycotina</taxon>
        <taxon>Mucoromycetes</taxon>
        <taxon>Mucorales</taxon>
        <taxon>Mucorineae</taxon>
        <taxon>Mucoraceae</taxon>
        <taxon>Apophysomyces</taxon>
    </lineage>
</organism>
<dbReference type="AlphaFoldDB" id="A0A8H7EV14"/>
<dbReference type="EMBL" id="JABAYA010000019">
    <property type="protein sequence ID" value="KAF7730096.1"/>
    <property type="molecule type" value="Genomic_DNA"/>
</dbReference>
<accession>A0A8H7EV14</accession>
<dbReference type="GO" id="GO:0005739">
    <property type="term" value="C:mitochondrion"/>
    <property type="evidence" value="ECO:0007669"/>
    <property type="project" value="TreeGrafter"/>
</dbReference>
<dbReference type="Gene3D" id="3.30.420.10">
    <property type="entry name" value="Ribonuclease H-like superfamily/Ribonuclease H"/>
    <property type="match status" value="1"/>
</dbReference>
<protein>
    <recommendedName>
        <fullName evidence="1">Mitochondrial resolvase Ydc2 catalytic domain-containing protein</fullName>
    </recommendedName>
</protein>